<feature type="region of interest" description="Disordered" evidence="2">
    <location>
        <begin position="447"/>
        <end position="466"/>
    </location>
</feature>
<protein>
    <submittedName>
        <fullName evidence="3">Uncharacterized protein</fullName>
    </submittedName>
</protein>
<evidence type="ECO:0000256" key="1">
    <source>
        <dbReference type="SAM" id="Coils"/>
    </source>
</evidence>
<evidence type="ECO:0000256" key="2">
    <source>
        <dbReference type="SAM" id="MobiDB-lite"/>
    </source>
</evidence>
<evidence type="ECO:0000313" key="3">
    <source>
        <dbReference type="EMBL" id="KAF3069354.1"/>
    </source>
</evidence>
<sequence>MPDELEAKQAIFVPTALQAYVVTEDFPQSEARVAPLIQPNYAALRSDSNLLKHDVLEQLNFSSTRLKAKFNTRFVNVASGGVYGQRVGVYLSWCLPRLYRMGSTATDLLSSDEAVHNYEKTLLKEGFISHTGEDDALEAGKLKFHHAPNRWLVFRIVQPESDPNGQQSEVFVVESDRIRNVNDGDLRTNVDIDNLTSPFIHKGLSTDKQYEAVLGLKSRLKDYNPPDNARHRQPFTVLDWGNELFADYQPHNSSVFSMFDDLGGIGEANITYYVVGFHHKIKQDSFTIDEPDTSIRPTYQDLLTAGHMELDKSMFQGDVTRDTFLAKKADFSTRAICHGALRDVKFRRGGGGSPPLIQPAIKLQQDILKSHPIAVGANIMDALLAYLRVRYHAPAAAQTFNAIDDMLSKMVQLIAGKSNFEAQQKAEDEIASNDWVTEKAELTWTFSNSEDSQKADPGVVDPSKDDKSNLEALNSWQACIANCQREIKFLHHKIFTCWWKAMEVAQNPEKATLRQIYRGEVEAHEKRLELLKSRAREAMTEIETLKARFPASLHLHTAAAPAFGTHQDPTILFAGVKSGWPTGFREELKVRHSSQLPAPSLENLAARLQATTWRGSGTNEWQSQLTNKFPLVSEMVKKVLPEAIKADAAGPSYPPSCYAEAEGNQEAFNNTQGWFPLFMEWEVEYYHIGWDNWQFAEDKDGVRRYRLRDDKPLKDIPGASECRTLHGRTMFIPQASQTLKTRIKQLFSRLHPEDLEKQISEDDQAKVLKLVSELEFFSAPLSGIREHMLTLMKGSHVGLSPYDTLALGELGMSEDLVMDISEAAELAPYGKTHRLPTGYTFCPFKPVTHGQFRFTRLDIVDKFGQVVNAVEPSDLNLGQPATALYPCLSPLFFCDPIPQDTPFDKELPRPNTAVIPDDLRGVCQFFQVPPRINQPARLNGTYVVNDNGRYRPASPWENPIWGWLVVNYCDSSLQIFNPDGHFLQEIFIHPEDKTAIVSTRPKSDAWHGSSERLDKFMALCKQYDYAKGFFSMVTEAAQSTGSNPSEHADFLPAAFGDVLCFVDFGVSMELAGQPYENQSVQRPGKPAKLLEDYEFHVAFGSRNAAYDGFVGYYDLETGMEDIFSSFGVPREDADSKSPVVRPKTLTMKPYYLGPETPNYGAEHDAKLSIFGAIVDPFRPLHVYTGDVFPMKEISIPKWALDKATKEMHAFFMAGPILVPYVPDPNLVLANTAEVSARDVAIQTPLTGIDEWAWLHPKPKLDENKTPVPDETDWTTMPIRAVDIQLNLSHSANESEVVDGFFIMKKSIKEAHPV</sequence>
<reference evidence="3 4" key="1">
    <citation type="submission" date="2018-06" db="EMBL/GenBank/DDBJ databases">
        <title>Genome analysis of cellulolytic fungus Trichoderma lentiforme CFAM-422.</title>
        <authorList>
            <person name="Steindorff A.S."/>
            <person name="Formighieri E.F."/>
            <person name="Midorikawa G.E.O."/>
            <person name="Tamietti M.S."/>
            <person name="Ramos E.Z."/>
            <person name="Silva A.S."/>
            <person name="Bon E.P.S."/>
            <person name="Mendes T.D."/>
            <person name="Damaso M.C.T."/>
            <person name="Favaro L.C.L."/>
        </authorList>
    </citation>
    <scope>NUCLEOTIDE SEQUENCE [LARGE SCALE GENOMIC DNA]</scope>
    <source>
        <strain evidence="3 4">CFAM-422</strain>
    </source>
</reference>
<name>A0A9P5CB00_9HYPO</name>
<keyword evidence="4" id="KW-1185">Reference proteome</keyword>
<feature type="coiled-coil region" evidence="1">
    <location>
        <begin position="514"/>
        <end position="548"/>
    </location>
</feature>
<organism evidence="3 4">
    <name type="scientific">Trichoderma lentiforme</name>
    <dbReference type="NCBI Taxonomy" id="1567552"/>
    <lineage>
        <taxon>Eukaryota</taxon>
        <taxon>Fungi</taxon>
        <taxon>Dikarya</taxon>
        <taxon>Ascomycota</taxon>
        <taxon>Pezizomycotina</taxon>
        <taxon>Sordariomycetes</taxon>
        <taxon>Hypocreomycetidae</taxon>
        <taxon>Hypocreales</taxon>
        <taxon>Hypocreaceae</taxon>
        <taxon>Trichoderma</taxon>
    </lineage>
</organism>
<evidence type="ECO:0000313" key="4">
    <source>
        <dbReference type="Proteomes" id="UP000801864"/>
    </source>
</evidence>
<dbReference type="EMBL" id="QLNT01000012">
    <property type="protein sequence ID" value="KAF3069354.1"/>
    <property type="molecule type" value="Genomic_DNA"/>
</dbReference>
<gene>
    <name evidence="3" type="ORF">CFAM422_007507</name>
</gene>
<keyword evidence="1" id="KW-0175">Coiled coil</keyword>
<dbReference type="Proteomes" id="UP000801864">
    <property type="component" value="Unassembled WGS sequence"/>
</dbReference>
<comment type="caution">
    <text evidence="3">The sequence shown here is derived from an EMBL/GenBank/DDBJ whole genome shotgun (WGS) entry which is preliminary data.</text>
</comment>
<proteinExistence type="predicted"/>
<accession>A0A9P5CB00</accession>